<protein>
    <submittedName>
        <fullName evidence="2">Uncharacterized protein</fullName>
    </submittedName>
</protein>
<reference evidence="2 3" key="1">
    <citation type="journal article" date="2013" name="Nat. Commun.">
        <title>Genome analysis reveals insights into physiology and longevity of the Brandt's bat Myotis brandtii.</title>
        <authorList>
            <person name="Seim I."/>
            <person name="Fang X."/>
            <person name="Xiong Z."/>
            <person name="Lobanov A.V."/>
            <person name="Huang Z."/>
            <person name="Ma S."/>
            <person name="Feng Y."/>
            <person name="Turanov A.A."/>
            <person name="Zhu Y."/>
            <person name="Lenz T.L."/>
            <person name="Gerashchenko M.V."/>
            <person name="Fan D."/>
            <person name="Hee Yim S."/>
            <person name="Yao X."/>
            <person name="Jordan D."/>
            <person name="Xiong Y."/>
            <person name="Ma Y."/>
            <person name="Lyapunov A.N."/>
            <person name="Chen G."/>
            <person name="Kulakova O.I."/>
            <person name="Sun Y."/>
            <person name="Lee S.G."/>
            <person name="Bronson R.T."/>
            <person name="Moskalev A.A."/>
            <person name="Sunyaev S.R."/>
            <person name="Zhang G."/>
            <person name="Krogh A."/>
            <person name="Wang J."/>
            <person name="Gladyshev V.N."/>
        </authorList>
    </citation>
    <scope>NUCLEOTIDE SEQUENCE [LARGE SCALE GENOMIC DNA]</scope>
</reference>
<accession>S7NJR2</accession>
<dbReference type="EMBL" id="KE164387">
    <property type="protein sequence ID" value="EPQ17719.1"/>
    <property type="molecule type" value="Genomic_DNA"/>
</dbReference>
<dbReference type="AlphaFoldDB" id="S7NJR2"/>
<feature type="region of interest" description="Disordered" evidence="1">
    <location>
        <begin position="1"/>
        <end position="27"/>
    </location>
</feature>
<sequence>MANTPALRGNAAAPRGRTSSEPLDECPSRNVSVTYAASHYSQATPIGGEERRGSNVIAFS</sequence>
<dbReference type="Proteomes" id="UP000052978">
    <property type="component" value="Unassembled WGS sequence"/>
</dbReference>
<evidence type="ECO:0000256" key="1">
    <source>
        <dbReference type="SAM" id="MobiDB-lite"/>
    </source>
</evidence>
<proteinExistence type="predicted"/>
<evidence type="ECO:0000313" key="3">
    <source>
        <dbReference type="Proteomes" id="UP000052978"/>
    </source>
</evidence>
<evidence type="ECO:0000313" key="2">
    <source>
        <dbReference type="EMBL" id="EPQ17719.1"/>
    </source>
</evidence>
<organism evidence="2 3">
    <name type="scientific">Myotis brandtii</name>
    <name type="common">Brandt's bat</name>
    <dbReference type="NCBI Taxonomy" id="109478"/>
    <lineage>
        <taxon>Eukaryota</taxon>
        <taxon>Metazoa</taxon>
        <taxon>Chordata</taxon>
        <taxon>Craniata</taxon>
        <taxon>Vertebrata</taxon>
        <taxon>Euteleostomi</taxon>
        <taxon>Mammalia</taxon>
        <taxon>Eutheria</taxon>
        <taxon>Laurasiatheria</taxon>
        <taxon>Chiroptera</taxon>
        <taxon>Yangochiroptera</taxon>
        <taxon>Vespertilionidae</taxon>
        <taxon>Myotis</taxon>
    </lineage>
</organism>
<feature type="region of interest" description="Disordered" evidence="1">
    <location>
        <begin position="41"/>
        <end position="60"/>
    </location>
</feature>
<name>S7NJR2_MYOBR</name>
<keyword evidence="3" id="KW-1185">Reference proteome</keyword>
<gene>
    <name evidence="2" type="ORF">D623_10025577</name>
</gene>